<protein>
    <submittedName>
        <fullName evidence="2">Uncharacterized protein</fullName>
    </submittedName>
</protein>
<feature type="signal peptide" evidence="1">
    <location>
        <begin position="1"/>
        <end position="18"/>
    </location>
</feature>
<gene>
    <name evidence="2" type="ORF">ABEB36_010837</name>
</gene>
<evidence type="ECO:0000313" key="3">
    <source>
        <dbReference type="Proteomes" id="UP001566132"/>
    </source>
</evidence>
<dbReference type="Proteomes" id="UP001566132">
    <property type="component" value="Unassembled WGS sequence"/>
</dbReference>
<keyword evidence="3" id="KW-1185">Reference proteome</keyword>
<organism evidence="2 3">
    <name type="scientific">Hypothenemus hampei</name>
    <name type="common">Coffee berry borer</name>
    <dbReference type="NCBI Taxonomy" id="57062"/>
    <lineage>
        <taxon>Eukaryota</taxon>
        <taxon>Metazoa</taxon>
        <taxon>Ecdysozoa</taxon>
        <taxon>Arthropoda</taxon>
        <taxon>Hexapoda</taxon>
        <taxon>Insecta</taxon>
        <taxon>Pterygota</taxon>
        <taxon>Neoptera</taxon>
        <taxon>Endopterygota</taxon>
        <taxon>Coleoptera</taxon>
        <taxon>Polyphaga</taxon>
        <taxon>Cucujiformia</taxon>
        <taxon>Curculionidae</taxon>
        <taxon>Scolytinae</taxon>
        <taxon>Hypothenemus</taxon>
    </lineage>
</organism>
<keyword evidence="1" id="KW-0732">Signal</keyword>
<evidence type="ECO:0000313" key="2">
    <source>
        <dbReference type="EMBL" id="KAL1492598.1"/>
    </source>
</evidence>
<name>A0ABD1EDI0_HYPHA</name>
<feature type="chain" id="PRO_5044777585" evidence="1">
    <location>
        <begin position="19"/>
        <end position="302"/>
    </location>
</feature>
<sequence length="302" mass="34081">MMFVSLLIYWGIISLANGLPGGKGFRSGGEVAKSDIQPEPTCEELKAMWRFSKRQSRAAELTNELPMYPDPFAENIWQPFYATSRSIGGRRLPGKFGTVTYSPKAKISPEHLIPYLQYGTQFNQPIRRPTPSFRLSGGGHLIAGYPPQSGSFNHLKEIIKTERARELQQQRLAEESVARAAALKEISRNSPGRYTTDHFSYEMSAPHETMYSADMSDIQDDKDMILNENPSTPRGGIITFPDLLAPGARMDSEGQVARFVSDYTPYPRMNAPGSRIHNHHPSLFDPNFFRVSRKNDYHGYFL</sequence>
<dbReference type="AlphaFoldDB" id="A0ABD1EDI0"/>
<proteinExistence type="predicted"/>
<accession>A0ABD1EDI0</accession>
<reference evidence="2 3" key="1">
    <citation type="submission" date="2024-05" db="EMBL/GenBank/DDBJ databases">
        <title>Genetic variation in Jamaican populations of the coffee berry borer (Hypothenemus hampei).</title>
        <authorList>
            <person name="Errbii M."/>
            <person name="Myrie A."/>
        </authorList>
    </citation>
    <scope>NUCLEOTIDE SEQUENCE [LARGE SCALE GENOMIC DNA]</scope>
    <source>
        <strain evidence="2">JA-Hopewell-2020-01-JO</strain>
        <tissue evidence="2">Whole body</tissue>
    </source>
</reference>
<evidence type="ECO:0000256" key="1">
    <source>
        <dbReference type="SAM" id="SignalP"/>
    </source>
</evidence>
<dbReference type="EMBL" id="JBDJPC010000008">
    <property type="protein sequence ID" value="KAL1492598.1"/>
    <property type="molecule type" value="Genomic_DNA"/>
</dbReference>
<comment type="caution">
    <text evidence="2">The sequence shown here is derived from an EMBL/GenBank/DDBJ whole genome shotgun (WGS) entry which is preliminary data.</text>
</comment>